<evidence type="ECO:0000313" key="1">
    <source>
        <dbReference type="EMBL" id="KAF8883629.1"/>
    </source>
</evidence>
<sequence length="225" mass="25729">MQDEIVHILILISPFISKSTEAFHGTTCANDELSVPAIPSEKHESELPTGATYISKPSTFEILLQRKDGEFLEHRKAFDETISSQFSLVIDTFFSMISNKNINEPDLLASFYGQPLGPMFQYLVARQNTDSILKTLRTLTQAIKDFFPGSLGQRSDYFFYVSAFYARSHWLESDAEQWSSNEDVKNLLITLHTYADSGHNRDKTLGKRLGIPDSQDKWWEFLNML</sequence>
<dbReference type="AlphaFoldDB" id="A0A9P5NFS4"/>
<comment type="caution">
    <text evidence="1">The sequence shown here is derived from an EMBL/GenBank/DDBJ whole genome shotgun (WGS) entry which is preliminary data.</text>
</comment>
<evidence type="ECO:0000313" key="2">
    <source>
        <dbReference type="Proteomes" id="UP000724874"/>
    </source>
</evidence>
<protein>
    <submittedName>
        <fullName evidence="1">Uncharacterized protein</fullName>
    </submittedName>
</protein>
<name>A0A9P5NFS4_GYMJU</name>
<gene>
    <name evidence="1" type="ORF">CPB84DRAFT_1850906</name>
</gene>
<keyword evidence="2" id="KW-1185">Reference proteome</keyword>
<dbReference type="Proteomes" id="UP000724874">
    <property type="component" value="Unassembled WGS sequence"/>
</dbReference>
<proteinExistence type="predicted"/>
<reference evidence="1" key="1">
    <citation type="submission" date="2020-11" db="EMBL/GenBank/DDBJ databases">
        <authorList>
            <consortium name="DOE Joint Genome Institute"/>
            <person name="Ahrendt S."/>
            <person name="Riley R."/>
            <person name="Andreopoulos W."/>
            <person name="LaButti K."/>
            <person name="Pangilinan J."/>
            <person name="Ruiz-duenas F.J."/>
            <person name="Barrasa J.M."/>
            <person name="Sanchez-Garcia M."/>
            <person name="Camarero S."/>
            <person name="Miyauchi S."/>
            <person name="Serrano A."/>
            <person name="Linde D."/>
            <person name="Babiker R."/>
            <person name="Drula E."/>
            <person name="Ayuso-Fernandez I."/>
            <person name="Pacheco R."/>
            <person name="Padilla G."/>
            <person name="Ferreira P."/>
            <person name="Barriuso J."/>
            <person name="Kellner H."/>
            <person name="Castanera R."/>
            <person name="Alfaro M."/>
            <person name="Ramirez L."/>
            <person name="Pisabarro A.G."/>
            <person name="Kuo A."/>
            <person name="Tritt A."/>
            <person name="Lipzen A."/>
            <person name="He G."/>
            <person name="Yan M."/>
            <person name="Ng V."/>
            <person name="Cullen D."/>
            <person name="Martin F."/>
            <person name="Rosso M.-N."/>
            <person name="Henrissat B."/>
            <person name="Hibbett D."/>
            <person name="Martinez A.T."/>
            <person name="Grigoriev I.V."/>
        </authorList>
    </citation>
    <scope>NUCLEOTIDE SEQUENCE</scope>
    <source>
        <strain evidence="1">AH 44721</strain>
    </source>
</reference>
<dbReference type="EMBL" id="JADNYJ010000114">
    <property type="protein sequence ID" value="KAF8883629.1"/>
    <property type="molecule type" value="Genomic_DNA"/>
</dbReference>
<accession>A0A9P5NFS4</accession>
<organism evidence="1 2">
    <name type="scientific">Gymnopilus junonius</name>
    <name type="common">Spectacular rustgill mushroom</name>
    <name type="synonym">Gymnopilus spectabilis subsp. junonius</name>
    <dbReference type="NCBI Taxonomy" id="109634"/>
    <lineage>
        <taxon>Eukaryota</taxon>
        <taxon>Fungi</taxon>
        <taxon>Dikarya</taxon>
        <taxon>Basidiomycota</taxon>
        <taxon>Agaricomycotina</taxon>
        <taxon>Agaricomycetes</taxon>
        <taxon>Agaricomycetidae</taxon>
        <taxon>Agaricales</taxon>
        <taxon>Agaricineae</taxon>
        <taxon>Hymenogastraceae</taxon>
        <taxon>Gymnopilus</taxon>
    </lineage>
</organism>